<dbReference type="InterPro" id="IPR011037">
    <property type="entry name" value="Pyrv_Knase-like_insert_dom_sf"/>
</dbReference>
<gene>
    <name evidence="2" type="ORF">EDM21_23205</name>
</gene>
<dbReference type="InterPro" id="IPR052716">
    <property type="entry name" value="MOSC_domain"/>
</dbReference>
<organism evidence="2 3">
    <name type="scientific">Paenibacillus lutrae</name>
    <dbReference type="NCBI Taxonomy" id="2078573"/>
    <lineage>
        <taxon>Bacteria</taxon>
        <taxon>Bacillati</taxon>
        <taxon>Bacillota</taxon>
        <taxon>Bacilli</taxon>
        <taxon>Bacillales</taxon>
        <taxon>Paenibacillaceae</taxon>
        <taxon>Paenibacillus</taxon>
    </lineage>
</organism>
<name>A0A7X3FMD6_9BACL</name>
<dbReference type="Gene3D" id="2.40.33.20">
    <property type="entry name" value="PK beta-barrel domain-like"/>
    <property type="match status" value="1"/>
</dbReference>
<dbReference type="Proteomes" id="UP000490800">
    <property type="component" value="Unassembled WGS sequence"/>
</dbReference>
<dbReference type="InterPro" id="IPR005302">
    <property type="entry name" value="MoCF_Sase_C"/>
</dbReference>
<dbReference type="GO" id="GO:0030170">
    <property type="term" value="F:pyridoxal phosphate binding"/>
    <property type="evidence" value="ECO:0007669"/>
    <property type="project" value="InterPro"/>
</dbReference>
<keyword evidence="3" id="KW-1185">Reference proteome</keyword>
<dbReference type="PANTHER" id="PTHR36930">
    <property type="entry name" value="METAL-SULFUR CLUSTER BIOSYNTHESIS PROTEINS YUAD-RELATED"/>
    <property type="match status" value="1"/>
</dbReference>
<evidence type="ECO:0000313" key="2">
    <source>
        <dbReference type="EMBL" id="MVP02396.1"/>
    </source>
</evidence>
<dbReference type="GO" id="GO:0030151">
    <property type="term" value="F:molybdenum ion binding"/>
    <property type="evidence" value="ECO:0007669"/>
    <property type="project" value="InterPro"/>
</dbReference>
<dbReference type="RefSeq" id="WP_157338756.1">
    <property type="nucleotide sequence ID" value="NZ_RHLK01000023.1"/>
</dbReference>
<evidence type="ECO:0000313" key="3">
    <source>
        <dbReference type="Proteomes" id="UP000490800"/>
    </source>
</evidence>
<reference evidence="2 3" key="1">
    <citation type="journal article" date="2019" name="Microorganisms">
        <title>Paenibacillus lutrae sp. nov., A Chitinolytic Species Isolated from A River Otter in Castril Natural Park, Granada, Spain.</title>
        <authorList>
            <person name="Rodriguez M."/>
            <person name="Reina J.C."/>
            <person name="Bejar V."/>
            <person name="Llamas I."/>
        </authorList>
    </citation>
    <scope>NUCLEOTIDE SEQUENCE [LARGE SCALE GENOMIC DNA]</scope>
    <source>
        <strain evidence="2 3">N10</strain>
    </source>
</reference>
<dbReference type="PROSITE" id="PS51340">
    <property type="entry name" value="MOSC"/>
    <property type="match status" value="1"/>
</dbReference>
<dbReference type="PANTHER" id="PTHR36930:SF1">
    <property type="entry name" value="MOSC DOMAIN-CONTAINING PROTEIN"/>
    <property type="match status" value="1"/>
</dbReference>
<protein>
    <submittedName>
        <fullName evidence="2">MOSC domain-containing protein</fullName>
    </submittedName>
</protein>
<accession>A0A7X3FMD6</accession>
<sequence>MAKAKESGAVLSAVLIADQEGSFITRELDLAELQFGGLPGDRHFGVTSRADVRQPMYPRGTEIMNRRQISIVSEEECEQIAAALGIEKVLPQWLGANMAVRGFEELTHLPAGSRILFSSGAGLICEGENEPCVFPGKVIAEHSGNPKLAAKFVKAAWKRRGIVASVECPGLVQPGETIRILFPPAT</sequence>
<proteinExistence type="predicted"/>
<dbReference type="GO" id="GO:0003824">
    <property type="term" value="F:catalytic activity"/>
    <property type="evidence" value="ECO:0007669"/>
    <property type="project" value="InterPro"/>
</dbReference>
<feature type="domain" description="MOSC" evidence="1">
    <location>
        <begin position="25"/>
        <end position="181"/>
    </location>
</feature>
<comment type="caution">
    <text evidence="2">The sequence shown here is derived from an EMBL/GenBank/DDBJ whole genome shotgun (WGS) entry which is preliminary data.</text>
</comment>
<dbReference type="SUPFAM" id="SSF50800">
    <property type="entry name" value="PK beta-barrel domain-like"/>
    <property type="match status" value="1"/>
</dbReference>
<dbReference type="OrthoDB" id="9808413at2"/>
<dbReference type="EMBL" id="RHLK01000023">
    <property type="protein sequence ID" value="MVP02396.1"/>
    <property type="molecule type" value="Genomic_DNA"/>
</dbReference>
<evidence type="ECO:0000259" key="1">
    <source>
        <dbReference type="PROSITE" id="PS51340"/>
    </source>
</evidence>
<dbReference type="AlphaFoldDB" id="A0A7X3FMD6"/>
<dbReference type="Pfam" id="PF03473">
    <property type="entry name" value="MOSC"/>
    <property type="match status" value="1"/>
</dbReference>